<proteinExistence type="predicted"/>
<keyword evidence="1" id="KW-0614">Plasmid</keyword>
<dbReference type="Proteomes" id="UP001017257">
    <property type="component" value="Plasmid pR24_1"/>
</dbReference>
<evidence type="ECO:0000313" key="1">
    <source>
        <dbReference type="EMBL" id="UVF22380.1"/>
    </source>
</evidence>
<keyword evidence="2" id="KW-1185">Reference proteome</keyword>
<protein>
    <submittedName>
        <fullName evidence="1">Uncharacterized protein</fullName>
    </submittedName>
</protein>
<dbReference type="EMBL" id="CP102846">
    <property type="protein sequence ID" value="UVF22380.1"/>
    <property type="molecule type" value="Genomic_DNA"/>
</dbReference>
<organism evidence="1 2">
    <name type="scientific">Microvirga terrae</name>
    <dbReference type="NCBI Taxonomy" id="2740529"/>
    <lineage>
        <taxon>Bacteria</taxon>
        <taxon>Pseudomonadati</taxon>
        <taxon>Pseudomonadota</taxon>
        <taxon>Alphaproteobacteria</taxon>
        <taxon>Hyphomicrobiales</taxon>
        <taxon>Methylobacteriaceae</taxon>
        <taxon>Microvirga</taxon>
    </lineage>
</organism>
<sequence length="134" mass="14165">MVLNAHHASIDATLMPQDCRKPISPAITVAVTGLRGSPDNCYGLVPTRIGDSLDIIVTPSDNGKAWDLTDLLGRSMGRIAETSDQQLAIYPAGQALTTMAGMIHGPYISLDAALAAIEKHTRGVCRLCPGEDQP</sequence>
<gene>
    <name evidence="1" type="ORF">HPT29_024790</name>
</gene>
<reference evidence="1" key="1">
    <citation type="submission" date="2022-08" db="EMBL/GenBank/DDBJ databases">
        <title>Microvirga terrae sp. nov., isolated from soil.</title>
        <authorList>
            <person name="Kim K.H."/>
            <person name="Seo Y.L."/>
            <person name="Kim J.M."/>
            <person name="Lee J.K."/>
            <person name="Han D.M."/>
            <person name="Jeon C.O."/>
        </authorList>
    </citation>
    <scope>NUCLEOTIDE SEQUENCE</scope>
    <source>
        <strain evidence="1">R24</strain>
        <plasmid evidence="1">pR24_1</plasmid>
    </source>
</reference>
<name>A0ABY5RYN2_9HYPH</name>
<geneLocation type="plasmid" evidence="1 2">
    <name>pR24_1</name>
</geneLocation>
<dbReference type="RefSeq" id="WP_259060956.1">
    <property type="nucleotide sequence ID" value="NZ_CP102846.1"/>
</dbReference>
<evidence type="ECO:0000313" key="2">
    <source>
        <dbReference type="Proteomes" id="UP001017257"/>
    </source>
</evidence>
<accession>A0ABY5RYN2</accession>